<gene>
    <name evidence="1" type="ORF">Dsi01nite_059720</name>
</gene>
<protein>
    <submittedName>
        <fullName evidence="1">Uncharacterized protein</fullName>
    </submittedName>
</protein>
<dbReference type="EMBL" id="BONQ01000091">
    <property type="protein sequence ID" value="GIG47931.1"/>
    <property type="molecule type" value="Genomic_DNA"/>
</dbReference>
<evidence type="ECO:0000313" key="1">
    <source>
        <dbReference type="EMBL" id="GIG47931.1"/>
    </source>
</evidence>
<name>A0A919PRD1_9ACTN</name>
<keyword evidence="2" id="KW-1185">Reference proteome</keyword>
<proteinExistence type="predicted"/>
<comment type="caution">
    <text evidence="1">The sequence shown here is derived from an EMBL/GenBank/DDBJ whole genome shotgun (WGS) entry which is preliminary data.</text>
</comment>
<accession>A0A919PRD1</accession>
<sequence length="169" mass="19177">MIAAIFGFAGVILGSLTTSVLTIYRERLVTQRESAVREQQHQRERKALRDTFQRDSILALQSAVTELIRAAYAELDRLLDELRRTGEWKARQWETPTATGWSTALLSLESSRARIFDDEIRSLADDLRTIAGESVWARDVETAKEASRKLEPLLGRFNATINRALPALY</sequence>
<dbReference type="RefSeq" id="WP_203849650.1">
    <property type="nucleotide sequence ID" value="NZ_BAAAVW010000021.1"/>
</dbReference>
<evidence type="ECO:0000313" key="2">
    <source>
        <dbReference type="Proteomes" id="UP000660611"/>
    </source>
</evidence>
<organism evidence="1 2">
    <name type="scientific">Dactylosporangium siamense</name>
    <dbReference type="NCBI Taxonomy" id="685454"/>
    <lineage>
        <taxon>Bacteria</taxon>
        <taxon>Bacillati</taxon>
        <taxon>Actinomycetota</taxon>
        <taxon>Actinomycetes</taxon>
        <taxon>Micromonosporales</taxon>
        <taxon>Micromonosporaceae</taxon>
        <taxon>Dactylosporangium</taxon>
    </lineage>
</organism>
<dbReference type="AlphaFoldDB" id="A0A919PRD1"/>
<reference evidence="1" key="1">
    <citation type="submission" date="2021-01" db="EMBL/GenBank/DDBJ databases">
        <title>Whole genome shotgun sequence of Dactylosporangium siamense NBRC 106093.</title>
        <authorList>
            <person name="Komaki H."/>
            <person name="Tamura T."/>
        </authorList>
    </citation>
    <scope>NUCLEOTIDE SEQUENCE</scope>
    <source>
        <strain evidence="1">NBRC 106093</strain>
    </source>
</reference>
<dbReference type="Proteomes" id="UP000660611">
    <property type="component" value="Unassembled WGS sequence"/>
</dbReference>